<keyword evidence="3" id="KW-1185">Reference proteome</keyword>
<evidence type="ECO:0000313" key="3">
    <source>
        <dbReference type="Proteomes" id="UP001050808"/>
    </source>
</evidence>
<evidence type="ECO:0000259" key="1">
    <source>
        <dbReference type="Pfam" id="PF14206"/>
    </source>
</evidence>
<dbReference type="EMBL" id="BNDY01000017">
    <property type="protein sequence ID" value="GHI39951.1"/>
    <property type="molecule type" value="Genomic_DNA"/>
</dbReference>
<dbReference type="Proteomes" id="UP001050808">
    <property type="component" value="Unassembled WGS sequence"/>
</dbReference>
<reference evidence="2" key="1">
    <citation type="submission" date="2024-05" db="EMBL/GenBank/DDBJ databases">
        <title>Whole genome shotgun sequence of Streptomyces violascens NBRC 12920.</title>
        <authorList>
            <person name="Komaki H."/>
            <person name="Tamura T."/>
        </authorList>
    </citation>
    <scope>NUCLEOTIDE SEQUENCE</scope>
    <source>
        <strain evidence="2">NBRC 12920</strain>
    </source>
</reference>
<organism evidence="2 3">
    <name type="scientific">Streptomyces violascens</name>
    <dbReference type="NCBI Taxonomy" id="67381"/>
    <lineage>
        <taxon>Bacteria</taxon>
        <taxon>Bacillati</taxon>
        <taxon>Actinomycetota</taxon>
        <taxon>Actinomycetes</taxon>
        <taxon>Kitasatosporales</taxon>
        <taxon>Streptomycetaceae</taxon>
        <taxon>Streptomyces</taxon>
    </lineage>
</organism>
<feature type="domain" description="Cysteine-rich CPCC" evidence="1">
    <location>
        <begin position="18"/>
        <end position="82"/>
    </location>
</feature>
<proteinExistence type="predicted"/>
<sequence length="110" mass="11949">MMTPRELLEACPPGGGPYACPCCRLLTLEARCQWEICTECGWEDDGQDDLNADEVWGGPNGSQSLTDARTNYAQYAAAVRSADQDSLVNGGEGAWWAPGSRRMREMGDST</sequence>
<dbReference type="RefSeq" id="WP_189969924.1">
    <property type="nucleotide sequence ID" value="NZ_BNDY01000017.1"/>
</dbReference>
<protein>
    <recommendedName>
        <fullName evidence="1">Cysteine-rich CPCC domain-containing protein</fullName>
    </recommendedName>
</protein>
<name>A0ABQ3QRP7_9ACTN</name>
<dbReference type="Pfam" id="PF14206">
    <property type="entry name" value="Cys_rich_CPCC"/>
    <property type="match status" value="1"/>
</dbReference>
<gene>
    <name evidence="2" type="ORF">Sviol_43590</name>
</gene>
<dbReference type="InterPro" id="IPR025983">
    <property type="entry name" value="Cys_rich_CPCC"/>
</dbReference>
<evidence type="ECO:0000313" key="2">
    <source>
        <dbReference type="EMBL" id="GHI39951.1"/>
    </source>
</evidence>
<comment type="caution">
    <text evidence="2">The sequence shown here is derived from an EMBL/GenBank/DDBJ whole genome shotgun (WGS) entry which is preliminary data.</text>
</comment>
<accession>A0ABQ3QRP7</accession>